<dbReference type="EMBL" id="JASBNA010000037">
    <property type="protein sequence ID" value="KAK7682177.1"/>
    <property type="molecule type" value="Genomic_DNA"/>
</dbReference>
<protein>
    <recommendedName>
        <fullName evidence="1">C2H2-type domain-containing protein</fullName>
    </recommendedName>
</protein>
<feature type="domain" description="C2H2-type" evidence="1">
    <location>
        <begin position="52"/>
        <end position="75"/>
    </location>
</feature>
<accession>A0AAW0FPZ3</accession>
<feature type="domain" description="C2H2-type" evidence="1">
    <location>
        <begin position="16"/>
        <end position="38"/>
    </location>
</feature>
<evidence type="ECO:0000259" key="1">
    <source>
        <dbReference type="SMART" id="SM00355"/>
    </source>
</evidence>
<dbReference type="SMART" id="SM00355">
    <property type="entry name" value="ZnF_C2H2"/>
    <property type="match status" value="2"/>
</dbReference>
<organism evidence="2 3">
    <name type="scientific">Cerrena zonata</name>
    <dbReference type="NCBI Taxonomy" id="2478898"/>
    <lineage>
        <taxon>Eukaryota</taxon>
        <taxon>Fungi</taxon>
        <taxon>Dikarya</taxon>
        <taxon>Basidiomycota</taxon>
        <taxon>Agaricomycotina</taxon>
        <taxon>Agaricomycetes</taxon>
        <taxon>Polyporales</taxon>
        <taxon>Cerrenaceae</taxon>
        <taxon>Cerrena</taxon>
    </lineage>
</organism>
<proteinExistence type="predicted"/>
<dbReference type="Proteomes" id="UP001385951">
    <property type="component" value="Unassembled WGS sequence"/>
</dbReference>
<comment type="caution">
    <text evidence="2">The sequence shown here is derived from an EMBL/GenBank/DDBJ whole genome shotgun (WGS) entry which is preliminary data.</text>
</comment>
<dbReference type="Gene3D" id="3.30.160.60">
    <property type="entry name" value="Classic Zinc Finger"/>
    <property type="match status" value="1"/>
</dbReference>
<dbReference type="AlphaFoldDB" id="A0AAW0FPZ3"/>
<dbReference type="InterPro" id="IPR013087">
    <property type="entry name" value="Znf_C2H2_type"/>
</dbReference>
<gene>
    <name evidence="2" type="ORF">QCA50_014764</name>
</gene>
<sequence>MPTDGIPNPYQRGKAIICPSCEEKLTKNVEAKEHLMQHPEWEIEDRWKECFHQCGLCDYYSIQKVNILSHMKSKH</sequence>
<name>A0AAW0FPZ3_9APHY</name>
<evidence type="ECO:0000313" key="3">
    <source>
        <dbReference type="Proteomes" id="UP001385951"/>
    </source>
</evidence>
<reference evidence="2 3" key="1">
    <citation type="submission" date="2022-09" db="EMBL/GenBank/DDBJ databases">
        <authorList>
            <person name="Palmer J.M."/>
        </authorList>
    </citation>
    <scope>NUCLEOTIDE SEQUENCE [LARGE SCALE GENOMIC DNA]</scope>
    <source>
        <strain evidence="2 3">DSM 7382</strain>
    </source>
</reference>
<keyword evidence="3" id="KW-1185">Reference proteome</keyword>
<evidence type="ECO:0000313" key="2">
    <source>
        <dbReference type="EMBL" id="KAK7682177.1"/>
    </source>
</evidence>